<dbReference type="SUPFAM" id="SSF53850">
    <property type="entry name" value="Periplasmic binding protein-like II"/>
    <property type="match status" value="1"/>
</dbReference>
<feature type="chain" id="PRO_5046719433" evidence="1">
    <location>
        <begin position="22"/>
        <end position="244"/>
    </location>
</feature>
<protein>
    <submittedName>
        <fullName evidence="2">Transporter substrate-binding domain-containing protein</fullName>
    </submittedName>
</protein>
<accession>A0ABX6MFG2</accession>
<reference evidence="2 3" key="1">
    <citation type="submission" date="2020-04" db="EMBL/GenBank/DDBJ databases">
        <title>Genome sequencing of novel species.</title>
        <authorList>
            <person name="Heo J."/>
            <person name="Kim S.-J."/>
            <person name="Kim J.-S."/>
            <person name="Hong S.-B."/>
            <person name="Kwon S.-W."/>
        </authorList>
    </citation>
    <scope>NUCLEOTIDE SEQUENCE [LARGE SCALE GENOMIC DNA]</scope>
    <source>
        <strain evidence="2 3">AF9R3</strain>
    </source>
</reference>
<dbReference type="Gene3D" id="3.40.190.10">
    <property type="entry name" value="Periplasmic binding protein-like II"/>
    <property type="match status" value="2"/>
</dbReference>
<sequence length="244" mass="26143">MNRTRRYFLCTPLLAALPLTAATPLTMVVVDLMPWAGRNADGQLEGVAVDLAQQLSSLSGLPIVTRAVPYARAVAMLAGGSADLMLAIDAGQQTGLLPPLAPVGVEDIIIIGRRGVVYDNTDALCGRRVGLLRSASFKGALHQHPCLVRYPTNSYEQGLRMLRQGRLEAMAGARSTMDYAIRHLGLKPSDFGAPLVVGQAALSLYVAPSVLTPALGARLQQACQQLQRQKQMPALLAQYRQTTD</sequence>
<organism evidence="2 3">
    <name type="scientific">Duganella dendranthematis</name>
    <dbReference type="NCBI Taxonomy" id="2728021"/>
    <lineage>
        <taxon>Bacteria</taxon>
        <taxon>Pseudomonadati</taxon>
        <taxon>Pseudomonadota</taxon>
        <taxon>Betaproteobacteria</taxon>
        <taxon>Burkholderiales</taxon>
        <taxon>Oxalobacteraceae</taxon>
        <taxon>Telluria group</taxon>
        <taxon>Duganella</taxon>
    </lineage>
</organism>
<feature type="signal peptide" evidence="1">
    <location>
        <begin position="1"/>
        <end position="21"/>
    </location>
</feature>
<gene>
    <name evidence="2" type="ORF">HH213_22830</name>
</gene>
<evidence type="ECO:0000256" key="1">
    <source>
        <dbReference type="SAM" id="SignalP"/>
    </source>
</evidence>
<proteinExistence type="predicted"/>
<name>A0ABX6MFG2_9BURK</name>
<evidence type="ECO:0000313" key="3">
    <source>
        <dbReference type="Proteomes" id="UP000503117"/>
    </source>
</evidence>
<keyword evidence="1" id="KW-0732">Signal</keyword>
<evidence type="ECO:0000313" key="2">
    <source>
        <dbReference type="EMBL" id="QJD92674.1"/>
    </source>
</evidence>
<dbReference type="EMBL" id="CP051684">
    <property type="protein sequence ID" value="QJD92674.1"/>
    <property type="molecule type" value="Genomic_DNA"/>
</dbReference>
<keyword evidence="3" id="KW-1185">Reference proteome</keyword>
<dbReference type="Proteomes" id="UP000503117">
    <property type="component" value="Chromosome"/>
</dbReference>
<dbReference type="RefSeq" id="WP_169113755.1">
    <property type="nucleotide sequence ID" value="NZ_CP051684.1"/>
</dbReference>